<dbReference type="PANTHER" id="PTHR38926:SF5">
    <property type="entry name" value="F-BOX AND LEUCINE-RICH REPEAT PROTEIN 6"/>
    <property type="match status" value="1"/>
</dbReference>
<gene>
    <name evidence="3" type="ORF">CBR_g20038</name>
</gene>
<comment type="caution">
    <text evidence="3">The sequence shown here is derived from an EMBL/GenBank/DDBJ whole genome shotgun (WGS) entry which is preliminary data.</text>
</comment>
<dbReference type="Gramene" id="GBG75408">
    <property type="protein sequence ID" value="GBG75408"/>
    <property type="gene ID" value="CBR_g20038"/>
</dbReference>
<feature type="compositionally biased region" description="Basic and acidic residues" evidence="1">
    <location>
        <begin position="219"/>
        <end position="240"/>
    </location>
</feature>
<dbReference type="PROSITE" id="PS50181">
    <property type="entry name" value="FBOX"/>
    <property type="match status" value="1"/>
</dbReference>
<feature type="region of interest" description="Disordered" evidence="1">
    <location>
        <begin position="110"/>
        <end position="169"/>
    </location>
</feature>
<feature type="domain" description="F-box" evidence="2">
    <location>
        <begin position="254"/>
        <end position="300"/>
    </location>
</feature>
<dbReference type="Pfam" id="PF00646">
    <property type="entry name" value="F-box"/>
    <property type="match status" value="1"/>
</dbReference>
<dbReference type="Gene3D" id="1.20.1280.50">
    <property type="match status" value="1"/>
</dbReference>
<accession>A0A388KZG5</accession>
<dbReference type="AlphaFoldDB" id="A0A388KZG5"/>
<dbReference type="SUPFAM" id="SSF81383">
    <property type="entry name" value="F-box domain"/>
    <property type="match status" value="1"/>
</dbReference>
<keyword evidence="4" id="KW-1185">Reference proteome</keyword>
<dbReference type="InterPro" id="IPR001810">
    <property type="entry name" value="F-box_dom"/>
</dbReference>
<dbReference type="EMBL" id="BFEA01000224">
    <property type="protein sequence ID" value="GBG75408.1"/>
    <property type="molecule type" value="Genomic_DNA"/>
</dbReference>
<feature type="compositionally biased region" description="Basic and acidic residues" evidence="1">
    <location>
        <begin position="131"/>
        <end position="169"/>
    </location>
</feature>
<dbReference type="SUPFAM" id="SSF52047">
    <property type="entry name" value="RNI-like"/>
    <property type="match status" value="1"/>
</dbReference>
<sequence>MATGRDSAGGRERGLNSAERWEWREVGREGRGNGKANGKRGLRQDFMPMERSSEARWVERGREGVRFGGEVVGMKRGREGWIQGGTARGIGVVLRKYVGRWEWREVGMEERGKRKEKGKRNLRRQVSLPMERSEARRVESERDGPDKLGREMGIERGREGGRHRGIARGRERGLSRVVERWEWTEGGREGRVRKGNFKAKGKRDARQRSMSVTTRSKLRCVDRRDNLVDKPDRPADVADKADDDDIPPPPPVVLPDWSSLPTDVLAVILSFLPIRERFRAWIVCERWRCASVDPVCWRQADLMDMKDDEISAEATRAVIVRSRGQLRSLSLRFCDDGLLQYIGAHCPLLEKIKIDEMEGDDFSRMIKNRFRPSIRSIKIFVDGCRQLRSLHLFAELEVGREELSEIVRVLLSGSPHLVSLYLDVSTICRRRLIERARVRSWLFEMDIDDLRFMIEHLPNLETLGLRHACVTDAVLDLIGKDMQSLRSLFLQYCSYLTWEGLRALQSARKDLHVTMKNCIREDPFAEYSW</sequence>
<dbReference type="OrthoDB" id="2095648at2759"/>
<dbReference type="SMART" id="SM00256">
    <property type="entry name" value="FBOX"/>
    <property type="match status" value="1"/>
</dbReference>
<dbReference type="InterPro" id="IPR036047">
    <property type="entry name" value="F-box-like_dom_sf"/>
</dbReference>
<proteinExistence type="predicted"/>
<organism evidence="3 4">
    <name type="scientific">Chara braunii</name>
    <name type="common">Braun's stonewort</name>
    <dbReference type="NCBI Taxonomy" id="69332"/>
    <lineage>
        <taxon>Eukaryota</taxon>
        <taxon>Viridiplantae</taxon>
        <taxon>Streptophyta</taxon>
        <taxon>Charophyceae</taxon>
        <taxon>Charales</taxon>
        <taxon>Characeae</taxon>
        <taxon>Chara</taxon>
    </lineage>
</organism>
<feature type="region of interest" description="Disordered" evidence="1">
    <location>
        <begin position="192"/>
        <end position="253"/>
    </location>
</feature>
<dbReference type="STRING" id="69332.A0A388KZG5"/>
<feature type="region of interest" description="Disordered" evidence="1">
    <location>
        <begin position="24"/>
        <end position="46"/>
    </location>
</feature>
<dbReference type="InterPro" id="IPR032675">
    <property type="entry name" value="LRR_dom_sf"/>
</dbReference>
<evidence type="ECO:0000313" key="3">
    <source>
        <dbReference type="EMBL" id="GBG75408.1"/>
    </source>
</evidence>
<protein>
    <recommendedName>
        <fullName evidence="2">F-box domain-containing protein</fullName>
    </recommendedName>
</protein>
<reference evidence="3 4" key="1">
    <citation type="journal article" date="2018" name="Cell">
        <title>The Chara Genome: Secondary Complexity and Implications for Plant Terrestrialization.</title>
        <authorList>
            <person name="Nishiyama T."/>
            <person name="Sakayama H."/>
            <person name="Vries J.D."/>
            <person name="Buschmann H."/>
            <person name="Saint-Marcoux D."/>
            <person name="Ullrich K.K."/>
            <person name="Haas F.B."/>
            <person name="Vanderstraeten L."/>
            <person name="Becker D."/>
            <person name="Lang D."/>
            <person name="Vosolsobe S."/>
            <person name="Rombauts S."/>
            <person name="Wilhelmsson P.K.I."/>
            <person name="Janitza P."/>
            <person name="Kern R."/>
            <person name="Heyl A."/>
            <person name="Rumpler F."/>
            <person name="Villalobos L.I.A.C."/>
            <person name="Clay J.M."/>
            <person name="Skokan R."/>
            <person name="Toyoda A."/>
            <person name="Suzuki Y."/>
            <person name="Kagoshima H."/>
            <person name="Schijlen E."/>
            <person name="Tajeshwar N."/>
            <person name="Catarino B."/>
            <person name="Hetherington A.J."/>
            <person name="Saltykova A."/>
            <person name="Bonnot C."/>
            <person name="Breuninger H."/>
            <person name="Symeonidi A."/>
            <person name="Radhakrishnan G.V."/>
            <person name="Van Nieuwerburgh F."/>
            <person name="Deforce D."/>
            <person name="Chang C."/>
            <person name="Karol K.G."/>
            <person name="Hedrich R."/>
            <person name="Ulvskov P."/>
            <person name="Glockner G."/>
            <person name="Delwiche C.F."/>
            <person name="Petrasek J."/>
            <person name="Van de Peer Y."/>
            <person name="Friml J."/>
            <person name="Beilby M."/>
            <person name="Dolan L."/>
            <person name="Kohara Y."/>
            <person name="Sugano S."/>
            <person name="Fujiyama A."/>
            <person name="Delaux P.-M."/>
            <person name="Quint M."/>
            <person name="TheiBen G."/>
            <person name="Hagemann M."/>
            <person name="Harholt J."/>
            <person name="Dunand C."/>
            <person name="Zachgo S."/>
            <person name="Langdale J."/>
            <person name="Maumus F."/>
            <person name="Straeten D.V.D."/>
            <person name="Gould S.B."/>
            <person name="Rensing S.A."/>
        </authorList>
    </citation>
    <scope>NUCLEOTIDE SEQUENCE [LARGE SCALE GENOMIC DNA]</scope>
    <source>
        <strain evidence="3 4">S276</strain>
    </source>
</reference>
<evidence type="ECO:0000259" key="2">
    <source>
        <dbReference type="PROSITE" id="PS50181"/>
    </source>
</evidence>
<feature type="compositionally biased region" description="Basic residues" evidence="1">
    <location>
        <begin position="114"/>
        <end position="123"/>
    </location>
</feature>
<name>A0A388KZG5_CHABU</name>
<dbReference type="Proteomes" id="UP000265515">
    <property type="component" value="Unassembled WGS sequence"/>
</dbReference>
<evidence type="ECO:0000256" key="1">
    <source>
        <dbReference type="SAM" id="MobiDB-lite"/>
    </source>
</evidence>
<evidence type="ECO:0000313" key="4">
    <source>
        <dbReference type="Proteomes" id="UP000265515"/>
    </source>
</evidence>
<dbReference type="Gene3D" id="3.80.10.10">
    <property type="entry name" value="Ribonuclease Inhibitor"/>
    <property type="match status" value="1"/>
</dbReference>
<dbReference type="PANTHER" id="PTHR38926">
    <property type="entry name" value="F-BOX DOMAIN CONTAINING PROTEIN, EXPRESSED"/>
    <property type="match status" value="1"/>
</dbReference>